<evidence type="ECO:0000313" key="6">
    <source>
        <dbReference type="EMBL" id="KKN33557.1"/>
    </source>
</evidence>
<evidence type="ECO:0000256" key="4">
    <source>
        <dbReference type="SAM" id="Coils"/>
    </source>
</evidence>
<evidence type="ECO:0000256" key="2">
    <source>
        <dbReference type="ARBA" id="ARBA00023136"/>
    </source>
</evidence>
<feature type="domain" description="OmpA-like" evidence="5">
    <location>
        <begin position="98"/>
        <end position="215"/>
    </location>
</feature>
<name>A0A0F9Q932_9ZZZZ</name>
<feature type="coiled-coil region" evidence="4">
    <location>
        <begin position="34"/>
        <end position="61"/>
    </location>
</feature>
<dbReference type="PRINTS" id="PR01021">
    <property type="entry name" value="OMPADOMAIN"/>
</dbReference>
<gene>
    <name evidence="6" type="ORF">LCGC14_0802600</name>
</gene>
<dbReference type="CDD" id="cd07185">
    <property type="entry name" value="OmpA_C-like"/>
    <property type="match status" value="1"/>
</dbReference>
<dbReference type="Pfam" id="PF00691">
    <property type="entry name" value="OmpA"/>
    <property type="match status" value="1"/>
</dbReference>
<dbReference type="Gene3D" id="3.30.1330.60">
    <property type="entry name" value="OmpA-like domain"/>
    <property type="match status" value="1"/>
</dbReference>
<evidence type="ECO:0000259" key="5">
    <source>
        <dbReference type="PROSITE" id="PS51123"/>
    </source>
</evidence>
<reference evidence="6" key="1">
    <citation type="journal article" date="2015" name="Nature">
        <title>Complex archaea that bridge the gap between prokaryotes and eukaryotes.</title>
        <authorList>
            <person name="Spang A."/>
            <person name="Saw J.H."/>
            <person name="Jorgensen S.L."/>
            <person name="Zaremba-Niedzwiedzka K."/>
            <person name="Martijn J."/>
            <person name="Lind A.E."/>
            <person name="van Eijk R."/>
            <person name="Schleper C."/>
            <person name="Guy L."/>
            <person name="Ettema T.J."/>
        </authorList>
    </citation>
    <scope>NUCLEOTIDE SEQUENCE</scope>
</reference>
<dbReference type="EMBL" id="LAZR01002168">
    <property type="protein sequence ID" value="KKN33557.1"/>
    <property type="molecule type" value="Genomic_DNA"/>
</dbReference>
<sequence length="215" mass="24236">MNKNRITFLVGAVFIIGLIANTGCATKKMVLGQAANLDQKIAGMETAVEENQKRIKEHDERLTTLGSLITQSQSEMSQTKSEIVGKISEVRRFAQGKLILQEIIKNDEAKFDFESFELGDEAKVALDRFVETLIAQNKGLYLEIQGHADSSGPEDWNVYLGKKRAEAVMEYLHNQYHLPLHRMEVITYGSDKPIADNSTSEGRSQNRRVMILVYE</sequence>
<dbReference type="Gene3D" id="1.20.5.340">
    <property type="match status" value="1"/>
</dbReference>
<dbReference type="InterPro" id="IPR006665">
    <property type="entry name" value="OmpA-like"/>
</dbReference>
<comment type="subcellular location">
    <subcellularLocation>
        <location evidence="1">Cell outer membrane</location>
    </subcellularLocation>
</comment>
<evidence type="ECO:0000256" key="1">
    <source>
        <dbReference type="ARBA" id="ARBA00004442"/>
    </source>
</evidence>
<dbReference type="InterPro" id="IPR050330">
    <property type="entry name" value="Bact_OuterMem_StrucFunc"/>
</dbReference>
<evidence type="ECO:0000256" key="3">
    <source>
        <dbReference type="ARBA" id="ARBA00023237"/>
    </source>
</evidence>
<organism evidence="6">
    <name type="scientific">marine sediment metagenome</name>
    <dbReference type="NCBI Taxonomy" id="412755"/>
    <lineage>
        <taxon>unclassified sequences</taxon>
        <taxon>metagenomes</taxon>
        <taxon>ecological metagenomes</taxon>
    </lineage>
</organism>
<dbReference type="PANTHER" id="PTHR30329:SF21">
    <property type="entry name" value="LIPOPROTEIN YIAD-RELATED"/>
    <property type="match status" value="1"/>
</dbReference>
<dbReference type="InterPro" id="IPR036737">
    <property type="entry name" value="OmpA-like_sf"/>
</dbReference>
<keyword evidence="2" id="KW-0472">Membrane</keyword>
<dbReference type="GO" id="GO:0009279">
    <property type="term" value="C:cell outer membrane"/>
    <property type="evidence" value="ECO:0007669"/>
    <property type="project" value="UniProtKB-SubCell"/>
</dbReference>
<dbReference type="PROSITE" id="PS51123">
    <property type="entry name" value="OMPA_2"/>
    <property type="match status" value="1"/>
</dbReference>
<protein>
    <recommendedName>
        <fullName evidence="5">OmpA-like domain-containing protein</fullName>
    </recommendedName>
</protein>
<accession>A0A0F9Q932</accession>
<keyword evidence="4" id="KW-0175">Coiled coil</keyword>
<proteinExistence type="predicted"/>
<dbReference type="InterPro" id="IPR006664">
    <property type="entry name" value="OMP_bac"/>
</dbReference>
<dbReference type="AlphaFoldDB" id="A0A0F9Q932"/>
<comment type="caution">
    <text evidence="6">The sequence shown here is derived from an EMBL/GenBank/DDBJ whole genome shotgun (WGS) entry which is preliminary data.</text>
</comment>
<dbReference type="SUPFAM" id="SSF103088">
    <property type="entry name" value="OmpA-like"/>
    <property type="match status" value="1"/>
</dbReference>
<keyword evidence="3" id="KW-0998">Cell outer membrane</keyword>
<dbReference type="PANTHER" id="PTHR30329">
    <property type="entry name" value="STATOR ELEMENT OF FLAGELLAR MOTOR COMPLEX"/>
    <property type="match status" value="1"/>
</dbReference>